<dbReference type="AlphaFoldDB" id="A0A815KZ28"/>
<comment type="caution">
    <text evidence="1">The sequence shown here is derived from an EMBL/GenBank/DDBJ whole genome shotgun (WGS) entry which is preliminary data.</text>
</comment>
<proteinExistence type="predicted"/>
<accession>A0A815KZ28</accession>
<name>A0A815KZ28_9BILA</name>
<evidence type="ECO:0000313" key="1">
    <source>
        <dbReference type="EMBL" id="CAF1399621.1"/>
    </source>
</evidence>
<dbReference type="Proteomes" id="UP000663829">
    <property type="component" value="Unassembled WGS sequence"/>
</dbReference>
<evidence type="ECO:0000313" key="2">
    <source>
        <dbReference type="EMBL" id="CAF4293583.1"/>
    </source>
</evidence>
<dbReference type="Proteomes" id="UP000681722">
    <property type="component" value="Unassembled WGS sequence"/>
</dbReference>
<dbReference type="EMBL" id="CAJNOQ010017459">
    <property type="protein sequence ID" value="CAF1399621.1"/>
    <property type="molecule type" value="Genomic_DNA"/>
</dbReference>
<protein>
    <submittedName>
        <fullName evidence="1">Uncharacterized protein</fullName>
    </submittedName>
</protein>
<organism evidence="1 3">
    <name type="scientific">Didymodactylos carnosus</name>
    <dbReference type="NCBI Taxonomy" id="1234261"/>
    <lineage>
        <taxon>Eukaryota</taxon>
        <taxon>Metazoa</taxon>
        <taxon>Spiralia</taxon>
        <taxon>Gnathifera</taxon>
        <taxon>Rotifera</taxon>
        <taxon>Eurotatoria</taxon>
        <taxon>Bdelloidea</taxon>
        <taxon>Philodinida</taxon>
        <taxon>Philodinidae</taxon>
        <taxon>Didymodactylos</taxon>
    </lineage>
</organism>
<dbReference type="OrthoDB" id="423533at2759"/>
<dbReference type="EMBL" id="CAJOBC010082878">
    <property type="protein sequence ID" value="CAF4293583.1"/>
    <property type="molecule type" value="Genomic_DNA"/>
</dbReference>
<keyword evidence="3" id="KW-1185">Reference proteome</keyword>
<sequence>MTSRFLDVINEDGKILLPIEGYQNVDLLPLEQALLPVAHLFHPDSLRSNIWVAKQRSESPPNGLTTDESASIMLYTIEWTPDNHSLYYILNQTLRLHCYPTSAESSLTFENGSIRVDANNCYTLIRKYEVTES</sequence>
<reference evidence="1" key="1">
    <citation type="submission" date="2021-02" db="EMBL/GenBank/DDBJ databases">
        <authorList>
            <person name="Nowell W R."/>
        </authorList>
    </citation>
    <scope>NUCLEOTIDE SEQUENCE</scope>
</reference>
<gene>
    <name evidence="1" type="ORF">GPM918_LOCUS33199</name>
    <name evidence="2" type="ORF">SRO942_LOCUS33881</name>
</gene>
<evidence type="ECO:0000313" key="3">
    <source>
        <dbReference type="Proteomes" id="UP000663829"/>
    </source>
</evidence>